<protein>
    <recommendedName>
        <fullName evidence="2">DUF7282 domain-containing protein</fullName>
    </recommendedName>
</protein>
<proteinExistence type="predicted"/>
<feature type="compositionally biased region" description="Acidic residues" evidence="1">
    <location>
        <begin position="546"/>
        <end position="567"/>
    </location>
</feature>
<feature type="region of interest" description="Disordered" evidence="1">
    <location>
        <begin position="424"/>
        <end position="465"/>
    </location>
</feature>
<feature type="compositionally biased region" description="Polar residues" evidence="1">
    <location>
        <begin position="453"/>
        <end position="465"/>
    </location>
</feature>
<feature type="domain" description="DUF7282" evidence="2">
    <location>
        <begin position="715"/>
        <end position="840"/>
    </location>
</feature>
<evidence type="ECO:0000313" key="3">
    <source>
        <dbReference type="EMBL" id="GAA0667741.1"/>
    </source>
</evidence>
<dbReference type="Proteomes" id="UP001500420">
    <property type="component" value="Unassembled WGS sequence"/>
</dbReference>
<sequence>MRQLDRQTISALFVALALVLAIGPAMGLAGASVQANDDGAETADGGAQTAIENHTTDGTTNHTVETRLTADRITIDRISTDYLTIENLTIEGLNVTSTAVGAMFGASPGDMEGVTVEDGMDNETENGLDNETDDGVEDDLDNESDDGLNETDDEEEDAQPEASVTFEDQETDGSTVTVDSVNVSEGGFVTIHDSSLLEGATFDSVVGSSEYLEPGEHEDVEVQLYDEETVPGAEFDQDALEDNQTLIAMPHLDTNGNESYDFLETDGEEDGPYTEDGEAVVDDAEITVVDDEEMDNETDDGAMDNATDDDAEEMDNETGMAGDAPVPEGDSYEVSTLEAPENATVGDQLTVTAEISNPNDFETNQSVEFRLDGDVVERQFLVLDGGENETVTFEIDTEGLEAGDYNHGVLTYDCGEVADISLEEADEEEDDEEEAPADDGEDEEDEEDAEPNATVTFEDQETDGSTVTVQNVNVSEGGFVTIHDSSLLEGATFDSVVGSSEYLEPGEHEDVEVQLYDEETVPGAEFDQDALEDNQTLIAMPHLDTNDNESYDFLETDGEEDGPYTEDGEAVVDDAEITVVDEEADGEDDAPVDEEEEDDGETNATLDVEDQSGDGTTLEIGQATAGEDFYVVANYDGETSESPTFNAVEERLDYTLTLDPAIESDTTVEVAILSAEDDEELTSQEIEYDVEEEDDEAEAPTDDGEDDEEEAPTEAAVTFEDQETDGSTVTVDSVSLPDGGFVTIHDSSLFDEVVVDSVVGTSEYLEPGEHEDVEVQLYDEEMVPGAEFDQDALEEDQTLIAMPHQDTNDNETYDFVETDGEEDGPYTEDDVPIIDDAGVTVTDGDADAMDDDETDGETNETDGTTNETDGDATGVDGNETAALFA</sequence>
<feature type="compositionally biased region" description="Acidic residues" evidence="1">
    <location>
        <begin position="675"/>
        <end position="712"/>
    </location>
</feature>
<organism evidence="3 4">
    <name type="scientific">Natronoarchaeum mannanilyticum</name>
    <dbReference type="NCBI Taxonomy" id="926360"/>
    <lineage>
        <taxon>Archaea</taxon>
        <taxon>Methanobacteriati</taxon>
        <taxon>Methanobacteriota</taxon>
        <taxon>Stenosarchaea group</taxon>
        <taxon>Halobacteria</taxon>
        <taxon>Halobacteriales</taxon>
        <taxon>Natronoarchaeaceae</taxon>
    </lineage>
</organism>
<dbReference type="AlphaFoldDB" id="A0AAV3T730"/>
<feature type="region of interest" description="Disordered" evidence="1">
    <location>
        <begin position="294"/>
        <end position="331"/>
    </location>
</feature>
<feature type="compositionally biased region" description="Low complexity" evidence="1">
    <location>
        <begin position="861"/>
        <end position="874"/>
    </location>
</feature>
<evidence type="ECO:0000313" key="4">
    <source>
        <dbReference type="Proteomes" id="UP001500420"/>
    </source>
</evidence>
<gene>
    <name evidence="3" type="ORF">GCM10009020_11720</name>
</gene>
<feature type="compositionally biased region" description="Acidic residues" evidence="1">
    <location>
        <begin position="118"/>
        <end position="159"/>
    </location>
</feature>
<feature type="region of interest" description="Disordered" evidence="1">
    <location>
        <begin position="106"/>
        <end position="175"/>
    </location>
</feature>
<evidence type="ECO:0000256" key="1">
    <source>
        <dbReference type="SAM" id="MobiDB-lite"/>
    </source>
</evidence>
<accession>A0AAV3T730</accession>
<reference evidence="3 4" key="1">
    <citation type="journal article" date="2019" name="Int. J. Syst. Evol. Microbiol.">
        <title>The Global Catalogue of Microorganisms (GCM) 10K type strain sequencing project: providing services to taxonomists for standard genome sequencing and annotation.</title>
        <authorList>
            <consortium name="The Broad Institute Genomics Platform"/>
            <consortium name="The Broad Institute Genome Sequencing Center for Infectious Disease"/>
            <person name="Wu L."/>
            <person name="Ma J."/>
        </authorList>
    </citation>
    <scope>NUCLEOTIDE SEQUENCE [LARGE SCALE GENOMIC DNA]</scope>
    <source>
        <strain evidence="3 4">JCM 16328</strain>
    </source>
</reference>
<comment type="caution">
    <text evidence="3">The sequence shown here is derived from an EMBL/GenBank/DDBJ whole genome shotgun (WGS) entry which is preliminary data.</text>
</comment>
<dbReference type="Pfam" id="PF23951">
    <property type="entry name" value="DUF7282"/>
    <property type="match status" value="3"/>
</dbReference>
<feature type="compositionally biased region" description="Acidic residues" evidence="1">
    <location>
        <begin position="294"/>
        <end position="316"/>
    </location>
</feature>
<evidence type="ECO:0000259" key="2">
    <source>
        <dbReference type="Pfam" id="PF23951"/>
    </source>
</evidence>
<feature type="compositionally biased region" description="Acidic residues" evidence="1">
    <location>
        <begin position="844"/>
        <end position="860"/>
    </location>
</feature>
<feature type="region of interest" description="Disordered" evidence="1">
    <location>
        <begin position="541"/>
        <end position="567"/>
    </location>
</feature>
<feature type="region of interest" description="Disordered" evidence="1">
    <location>
        <begin position="581"/>
        <end position="622"/>
    </location>
</feature>
<feature type="domain" description="DUF7282" evidence="2">
    <location>
        <begin position="162"/>
        <end position="287"/>
    </location>
</feature>
<feature type="region of interest" description="Disordered" evidence="1">
    <location>
        <begin position="674"/>
        <end position="736"/>
    </location>
</feature>
<feature type="compositionally biased region" description="Acidic residues" evidence="1">
    <location>
        <begin position="581"/>
        <end position="612"/>
    </location>
</feature>
<feature type="region of interest" description="Disordered" evidence="1">
    <location>
        <begin position="801"/>
        <end position="885"/>
    </location>
</feature>
<feature type="compositionally biased region" description="Acidic residues" evidence="1">
    <location>
        <begin position="808"/>
        <end position="833"/>
    </location>
</feature>
<name>A0AAV3T730_9EURY</name>
<feature type="domain" description="DUF7282" evidence="2">
    <location>
        <begin position="453"/>
        <end position="578"/>
    </location>
</feature>
<feature type="compositionally biased region" description="Acidic residues" evidence="1">
    <location>
        <begin position="424"/>
        <end position="450"/>
    </location>
</feature>
<dbReference type="RefSeq" id="WP_343772978.1">
    <property type="nucleotide sequence ID" value="NZ_BAAADV010000001.1"/>
</dbReference>
<dbReference type="InterPro" id="IPR055706">
    <property type="entry name" value="Slg1/2_DUF7282"/>
</dbReference>
<dbReference type="EMBL" id="BAAADV010000001">
    <property type="protein sequence ID" value="GAA0667741.1"/>
    <property type="molecule type" value="Genomic_DNA"/>
</dbReference>
<keyword evidence="4" id="KW-1185">Reference proteome</keyword>